<keyword evidence="2" id="KW-0677">Repeat</keyword>
<keyword evidence="3 5" id="KW-0863">Zinc-finger</keyword>
<dbReference type="PANTHER" id="PTHR24409">
    <property type="entry name" value="ZINC FINGER PROTEIN 142"/>
    <property type="match status" value="1"/>
</dbReference>
<dbReference type="EMBL" id="JADBJN010000001">
    <property type="protein sequence ID" value="KAG5680921.1"/>
    <property type="molecule type" value="Genomic_DNA"/>
</dbReference>
<gene>
    <name evidence="7" type="ORF">PVAND_010397</name>
</gene>
<dbReference type="GO" id="GO:0000981">
    <property type="term" value="F:DNA-binding transcription factor activity, RNA polymerase II-specific"/>
    <property type="evidence" value="ECO:0007669"/>
    <property type="project" value="TreeGrafter"/>
</dbReference>
<dbReference type="AlphaFoldDB" id="A0A9J6CFE9"/>
<evidence type="ECO:0000256" key="3">
    <source>
        <dbReference type="ARBA" id="ARBA00022771"/>
    </source>
</evidence>
<dbReference type="OrthoDB" id="7741383at2759"/>
<dbReference type="Proteomes" id="UP001107558">
    <property type="component" value="Chromosome 1"/>
</dbReference>
<feature type="domain" description="C2H2-type" evidence="6">
    <location>
        <begin position="282"/>
        <end position="309"/>
    </location>
</feature>
<keyword evidence="4" id="KW-0862">Zinc</keyword>
<dbReference type="Gene3D" id="3.30.160.60">
    <property type="entry name" value="Classic Zinc Finger"/>
    <property type="match status" value="4"/>
</dbReference>
<dbReference type="PROSITE" id="PS50157">
    <property type="entry name" value="ZINC_FINGER_C2H2_2"/>
    <property type="match status" value="7"/>
</dbReference>
<evidence type="ECO:0000256" key="2">
    <source>
        <dbReference type="ARBA" id="ARBA00022737"/>
    </source>
</evidence>
<evidence type="ECO:0000256" key="5">
    <source>
        <dbReference type="PROSITE-ProRule" id="PRU00042"/>
    </source>
</evidence>
<dbReference type="GO" id="GO:0000977">
    <property type="term" value="F:RNA polymerase II transcription regulatory region sequence-specific DNA binding"/>
    <property type="evidence" value="ECO:0007669"/>
    <property type="project" value="TreeGrafter"/>
</dbReference>
<dbReference type="InterPro" id="IPR036236">
    <property type="entry name" value="Znf_C2H2_sf"/>
</dbReference>
<organism evidence="7 8">
    <name type="scientific">Polypedilum vanderplanki</name>
    <name type="common">Sleeping chironomid midge</name>
    <dbReference type="NCBI Taxonomy" id="319348"/>
    <lineage>
        <taxon>Eukaryota</taxon>
        <taxon>Metazoa</taxon>
        <taxon>Ecdysozoa</taxon>
        <taxon>Arthropoda</taxon>
        <taxon>Hexapoda</taxon>
        <taxon>Insecta</taxon>
        <taxon>Pterygota</taxon>
        <taxon>Neoptera</taxon>
        <taxon>Endopterygota</taxon>
        <taxon>Diptera</taxon>
        <taxon>Nematocera</taxon>
        <taxon>Chironomoidea</taxon>
        <taxon>Chironomidae</taxon>
        <taxon>Chironominae</taxon>
        <taxon>Polypedilum</taxon>
        <taxon>Polypedilum</taxon>
    </lineage>
</organism>
<evidence type="ECO:0000256" key="4">
    <source>
        <dbReference type="ARBA" id="ARBA00022833"/>
    </source>
</evidence>
<dbReference type="GO" id="GO:0005634">
    <property type="term" value="C:nucleus"/>
    <property type="evidence" value="ECO:0007669"/>
    <property type="project" value="TreeGrafter"/>
</dbReference>
<comment type="caution">
    <text evidence="7">The sequence shown here is derived from an EMBL/GenBank/DDBJ whole genome shotgun (WGS) entry which is preliminary data.</text>
</comment>
<feature type="domain" description="C2H2-type" evidence="6">
    <location>
        <begin position="310"/>
        <end position="337"/>
    </location>
</feature>
<keyword evidence="8" id="KW-1185">Reference proteome</keyword>
<dbReference type="SUPFAM" id="SSF57667">
    <property type="entry name" value="beta-beta-alpha zinc fingers"/>
    <property type="match status" value="3"/>
</dbReference>
<feature type="domain" description="C2H2-type" evidence="6">
    <location>
        <begin position="198"/>
        <end position="225"/>
    </location>
</feature>
<dbReference type="SMART" id="SM00355">
    <property type="entry name" value="ZnF_C2H2"/>
    <property type="match status" value="7"/>
</dbReference>
<evidence type="ECO:0000313" key="8">
    <source>
        <dbReference type="Proteomes" id="UP001107558"/>
    </source>
</evidence>
<dbReference type="GO" id="GO:0008270">
    <property type="term" value="F:zinc ion binding"/>
    <property type="evidence" value="ECO:0007669"/>
    <property type="project" value="UniProtKB-KW"/>
</dbReference>
<proteinExistence type="predicted"/>
<evidence type="ECO:0000256" key="1">
    <source>
        <dbReference type="ARBA" id="ARBA00022723"/>
    </source>
</evidence>
<feature type="domain" description="C2H2-type" evidence="6">
    <location>
        <begin position="253"/>
        <end position="281"/>
    </location>
</feature>
<dbReference type="PROSITE" id="PS00028">
    <property type="entry name" value="ZINC_FINGER_C2H2_1"/>
    <property type="match status" value="6"/>
</dbReference>
<name>A0A9J6CFE9_POLVA</name>
<feature type="domain" description="C2H2-type" evidence="6">
    <location>
        <begin position="226"/>
        <end position="250"/>
    </location>
</feature>
<keyword evidence="1" id="KW-0479">Metal-binding</keyword>
<evidence type="ECO:0000259" key="6">
    <source>
        <dbReference type="PROSITE" id="PS50157"/>
    </source>
</evidence>
<reference evidence="7" key="1">
    <citation type="submission" date="2021-03" db="EMBL/GenBank/DDBJ databases">
        <title>Chromosome level genome of the anhydrobiotic midge Polypedilum vanderplanki.</title>
        <authorList>
            <person name="Yoshida Y."/>
            <person name="Kikawada T."/>
            <person name="Gusev O."/>
        </authorList>
    </citation>
    <scope>NUCLEOTIDE SEQUENCE</scope>
    <source>
        <strain evidence="7">NIAS01</strain>
        <tissue evidence="7">Whole body or cell culture</tissue>
    </source>
</reference>
<feature type="domain" description="C2H2-type" evidence="6">
    <location>
        <begin position="374"/>
        <end position="402"/>
    </location>
</feature>
<accession>A0A9J6CFE9</accession>
<evidence type="ECO:0000313" key="7">
    <source>
        <dbReference type="EMBL" id="KAG5680921.1"/>
    </source>
</evidence>
<dbReference type="Pfam" id="PF00096">
    <property type="entry name" value="zf-C2H2"/>
    <property type="match status" value="3"/>
</dbReference>
<protein>
    <recommendedName>
        <fullName evidence="6">C2H2-type domain-containing protein</fullName>
    </recommendedName>
</protein>
<dbReference type="InterPro" id="IPR013087">
    <property type="entry name" value="Znf_C2H2_type"/>
</dbReference>
<feature type="domain" description="C2H2-type" evidence="6">
    <location>
        <begin position="338"/>
        <end position="366"/>
    </location>
</feature>
<sequence length="419" mass="49221">MSKYEFYDIDNCYVCGEYMGPCFKNELTVTTGYSEKTIQQIIETYLDSSVPDEISENGGICQNCFIKFNEYDEHINQAQIILSELSSMLKSRENYVEFKNESDDIKPSNDIIEYPEYETSTVDIISSDYVLAQDVGDEYEIQVVESIKDDVLRLDKNFIETSSSKVKSIPSEKKRSGYIKKDKDQGFIVTMIDNVKHYTCEFCEKHFVSRARLRSHRQIHSTERNHLCVKCGAKFKTLNCLKNHARLHSNIFYVCDLCNSRFKGKHELKCHMEAVHLLRKDHICQICGKAFSRDKTLRQHLLYHYNERNIVCEICGFKAINRPKMARHMKTHTGQRDYSCNICGKRFLYSYNVTAHIRHVHFNEKRPQTNEQKLLCSICNKRFQKIWKVKEHMKQVHNITEETFVPTEIEEITGRVNNQ</sequence>